<dbReference type="SUPFAM" id="SSF46689">
    <property type="entry name" value="Homeodomain-like"/>
    <property type="match status" value="1"/>
</dbReference>
<evidence type="ECO:0000259" key="5">
    <source>
        <dbReference type="PROSITE" id="PS50977"/>
    </source>
</evidence>
<dbReference type="GO" id="GO:0000976">
    <property type="term" value="F:transcription cis-regulatory region binding"/>
    <property type="evidence" value="ECO:0007669"/>
    <property type="project" value="TreeGrafter"/>
</dbReference>
<evidence type="ECO:0000313" key="6">
    <source>
        <dbReference type="EMBL" id="MCV7389220.1"/>
    </source>
</evidence>
<dbReference type="InterPro" id="IPR009057">
    <property type="entry name" value="Homeodomain-like_sf"/>
</dbReference>
<organism evidence="6 7">
    <name type="scientific">Mycolicibacterium porcinum</name>
    <dbReference type="NCBI Taxonomy" id="39693"/>
    <lineage>
        <taxon>Bacteria</taxon>
        <taxon>Bacillati</taxon>
        <taxon>Actinomycetota</taxon>
        <taxon>Actinomycetes</taxon>
        <taxon>Mycobacteriales</taxon>
        <taxon>Mycobacteriaceae</taxon>
        <taxon>Mycolicibacterium</taxon>
    </lineage>
</organism>
<reference evidence="6" key="2">
    <citation type="journal article" date="2022" name="BMC Genomics">
        <title>Comparative genome analysis of mycobacteria focusing on tRNA and non-coding RNA.</title>
        <authorList>
            <person name="Behra P.R.K."/>
            <person name="Pettersson B.M.F."/>
            <person name="Ramesh M."/>
            <person name="Das S."/>
            <person name="Dasgupta S."/>
            <person name="Kirsebom L.A."/>
        </authorList>
    </citation>
    <scope>NUCLEOTIDE SEQUENCE</scope>
    <source>
        <strain evidence="6">DSM 44242</strain>
    </source>
</reference>
<dbReference type="Proteomes" id="UP001141659">
    <property type="component" value="Unassembled WGS sequence"/>
</dbReference>
<proteinExistence type="predicted"/>
<sequence>MRSERTKTFTEQARRRQIVDGALEVIAEQGYPQASLARIAEHIGIAKSAVLYHFTNKSEVVEAVFTEIFTRGVAVIVPAVNAETTAAAKLSAYIRANIAFVAANRSAAVAMLELISGYRDADGLRVDQTAAKAVQEHPPTGDLAALDPQSIFAAGLESGEFRALSPLFMKNILRGALDSAAQEYARDPDYDVIAHGEALVEIFEKATAKL</sequence>
<evidence type="ECO:0000256" key="2">
    <source>
        <dbReference type="ARBA" id="ARBA00023125"/>
    </source>
</evidence>
<gene>
    <name evidence="6" type="ORF">H5P34_14280</name>
</gene>
<evidence type="ECO:0000256" key="4">
    <source>
        <dbReference type="PROSITE-ProRule" id="PRU00335"/>
    </source>
</evidence>
<dbReference type="InterPro" id="IPR050109">
    <property type="entry name" value="HTH-type_TetR-like_transc_reg"/>
</dbReference>
<evidence type="ECO:0000313" key="7">
    <source>
        <dbReference type="Proteomes" id="UP001141659"/>
    </source>
</evidence>
<evidence type="ECO:0000256" key="3">
    <source>
        <dbReference type="ARBA" id="ARBA00023163"/>
    </source>
</evidence>
<dbReference type="RefSeq" id="WP_036440629.1">
    <property type="nucleotide sequence ID" value="NZ_JACKVC010000016.1"/>
</dbReference>
<dbReference type="InterPro" id="IPR036271">
    <property type="entry name" value="Tet_transcr_reg_TetR-rel_C_sf"/>
</dbReference>
<dbReference type="SUPFAM" id="SSF48498">
    <property type="entry name" value="Tetracyclin repressor-like, C-terminal domain"/>
    <property type="match status" value="1"/>
</dbReference>
<dbReference type="GO" id="GO:0003700">
    <property type="term" value="F:DNA-binding transcription factor activity"/>
    <property type="evidence" value="ECO:0007669"/>
    <property type="project" value="TreeGrafter"/>
</dbReference>
<dbReference type="AlphaFoldDB" id="A0AAW5T4X2"/>
<keyword evidence="3" id="KW-0804">Transcription</keyword>
<accession>A0AAW5T4X2</accession>
<protein>
    <submittedName>
        <fullName evidence="6">TetR family transcriptional regulator</fullName>
    </submittedName>
</protein>
<reference evidence="6" key="1">
    <citation type="submission" date="2020-07" db="EMBL/GenBank/DDBJ databases">
        <authorList>
            <person name="Pettersson B.M.F."/>
            <person name="Behra P.R.K."/>
            <person name="Ramesh M."/>
            <person name="Das S."/>
            <person name="Dasgupta S."/>
            <person name="Kirsebom L.A."/>
        </authorList>
    </citation>
    <scope>NUCLEOTIDE SEQUENCE</scope>
    <source>
        <strain evidence="6">DSM 44242</strain>
    </source>
</reference>
<name>A0AAW5T4X2_9MYCO</name>
<keyword evidence="2 4" id="KW-0238">DNA-binding</keyword>
<dbReference type="EMBL" id="JACKVC010000016">
    <property type="protein sequence ID" value="MCV7389220.1"/>
    <property type="molecule type" value="Genomic_DNA"/>
</dbReference>
<dbReference type="PANTHER" id="PTHR30055:SF234">
    <property type="entry name" value="HTH-TYPE TRANSCRIPTIONAL REGULATOR BETI"/>
    <property type="match status" value="1"/>
</dbReference>
<feature type="domain" description="HTH tetR-type" evidence="5">
    <location>
        <begin position="12"/>
        <end position="72"/>
    </location>
</feature>
<dbReference type="Pfam" id="PF00440">
    <property type="entry name" value="TetR_N"/>
    <property type="match status" value="1"/>
</dbReference>
<evidence type="ECO:0000256" key="1">
    <source>
        <dbReference type="ARBA" id="ARBA00023015"/>
    </source>
</evidence>
<dbReference type="PANTHER" id="PTHR30055">
    <property type="entry name" value="HTH-TYPE TRANSCRIPTIONAL REGULATOR RUTR"/>
    <property type="match status" value="1"/>
</dbReference>
<feature type="DNA-binding region" description="H-T-H motif" evidence="4">
    <location>
        <begin position="35"/>
        <end position="54"/>
    </location>
</feature>
<dbReference type="Gene3D" id="1.10.10.60">
    <property type="entry name" value="Homeodomain-like"/>
    <property type="match status" value="1"/>
</dbReference>
<dbReference type="PROSITE" id="PS50977">
    <property type="entry name" value="HTH_TETR_2"/>
    <property type="match status" value="1"/>
</dbReference>
<dbReference type="Gene3D" id="1.10.357.10">
    <property type="entry name" value="Tetracycline Repressor, domain 2"/>
    <property type="match status" value="1"/>
</dbReference>
<comment type="caution">
    <text evidence="6">The sequence shown here is derived from an EMBL/GenBank/DDBJ whole genome shotgun (WGS) entry which is preliminary data.</text>
</comment>
<keyword evidence="1" id="KW-0805">Transcription regulation</keyword>
<dbReference type="PRINTS" id="PR00455">
    <property type="entry name" value="HTHTETR"/>
</dbReference>
<dbReference type="InterPro" id="IPR001647">
    <property type="entry name" value="HTH_TetR"/>
</dbReference>